<dbReference type="Proteomes" id="UP001201449">
    <property type="component" value="Unassembled WGS sequence"/>
</dbReference>
<evidence type="ECO:0000313" key="2">
    <source>
        <dbReference type="Proteomes" id="UP001201449"/>
    </source>
</evidence>
<comment type="caution">
    <text evidence="1">The sequence shown here is derived from an EMBL/GenBank/DDBJ whole genome shotgun (WGS) entry which is preliminary data.</text>
</comment>
<evidence type="ECO:0000313" key="1">
    <source>
        <dbReference type="EMBL" id="MCF1750311.1"/>
    </source>
</evidence>
<sequence>MKRLAEDLSSYSQYLSGADGKLIVLSTYFSSKQDPVRGGFQQTDNFAYIQHWYNSVQKHDLHAVVFYDRLSEDFIQEYQTEKIRFIRCQLGKMSLNDERFFIYQEFIPWLPDGSFVLTTDINDVVINRNPLQLIHAKPEKLFVGRGNRKVWKNGIWTLTALRQFHDRFNKAIPVSFLDYPVFNPGTIAGRKDLVLALFHQMTRVFEVLADARNYDMPVFNYVLKENYYPASGFWDRRVPFSLAWNYCYYGYRLRRKLEFSYRKEKYDLVSHQDSVVENEKIYAGFPFVSMFSWYENPSEAYLIHK</sequence>
<dbReference type="RefSeq" id="WP_234860419.1">
    <property type="nucleotide sequence ID" value="NZ_JAKEVZ010000002.1"/>
</dbReference>
<keyword evidence="2" id="KW-1185">Reference proteome</keyword>
<evidence type="ECO:0008006" key="3">
    <source>
        <dbReference type="Google" id="ProtNLM"/>
    </source>
</evidence>
<accession>A0ABS9BQH3</accession>
<reference evidence="1 2" key="1">
    <citation type="submission" date="2022-01" db="EMBL/GenBank/DDBJ databases">
        <title>Mariniradius saccharolyticus sp. nov., isolated from sediment of a river.</title>
        <authorList>
            <person name="Liu H."/>
        </authorList>
    </citation>
    <scope>NUCLEOTIDE SEQUENCE [LARGE SCALE GENOMIC DNA]</scope>
    <source>
        <strain evidence="1 2">RY-2</strain>
    </source>
</reference>
<dbReference type="EMBL" id="JAKEVZ010000002">
    <property type="protein sequence ID" value="MCF1750311.1"/>
    <property type="molecule type" value="Genomic_DNA"/>
</dbReference>
<gene>
    <name evidence="1" type="ORF">L0U89_04440</name>
</gene>
<organism evidence="1 2">
    <name type="scientific">Mariniradius sediminis</name>
    <dbReference type="NCBI Taxonomy" id="2909237"/>
    <lineage>
        <taxon>Bacteria</taxon>
        <taxon>Pseudomonadati</taxon>
        <taxon>Bacteroidota</taxon>
        <taxon>Cytophagia</taxon>
        <taxon>Cytophagales</taxon>
        <taxon>Cyclobacteriaceae</taxon>
        <taxon>Mariniradius</taxon>
    </lineage>
</organism>
<protein>
    <recommendedName>
        <fullName evidence="3">Capsular polysaccharide synthesis protein</fullName>
    </recommendedName>
</protein>
<name>A0ABS9BQH3_9BACT</name>
<proteinExistence type="predicted"/>